<organism evidence="5 6">
    <name type="scientific">Clavelina lepadiformis</name>
    <name type="common">Light-bulb sea squirt</name>
    <name type="synonym">Ascidia lepadiformis</name>
    <dbReference type="NCBI Taxonomy" id="159417"/>
    <lineage>
        <taxon>Eukaryota</taxon>
        <taxon>Metazoa</taxon>
        <taxon>Chordata</taxon>
        <taxon>Tunicata</taxon>
        <taxon>Ascidiacea</taxon>
        <taxon>Aplousobranchia</taxon>
        <taxon>Clavelinidae</taxon>
        <taxon>Clavelina</taxon>
    </lineage>
</organism>
<evidence type="ECO:0000256" key="2">
    <source>
        <dbReference type="ARBA" id="ARBA00022490"/>
    </source>
</evidence>
<comment type="subcellular location">
    <subcellularLocation>
        <location evidence="1">Cytoplasm</location>
    </subcellularLocation>
</comment>
<proteinExistence type="predicted"/>
<dbReference type="Proteomes" id="UP001642483">
    <property type="component" value="Unassembled WGS sequence"/>
</dbReference>
<evidence type="ECO:0000256" key="1">
    <source>
        <dbReference type="ARBA" id="ARBA00004496"/>
    </source>
</evidence>
<dbReference type="InterPro" id="IPR041667">
    <property type="entry name" value="Cupin_8"/>
</dbReference>
<dbReference type="PANTHER" id="PTHR12461:SF43">
    <property type="entry name" value="HSPB1-ASSOCIATED PROTEIN 1"/>
    <property type="match status" value="1"/>
</dbReference>
<feature type="domain" description="JmjC" evidence="4">
    <location>
        <begin position="107"/>
        <end position="268"/>
    </location>
</feature>
<keyword evidence="6" id="KW-1185">Reference proteome</keyword>
<dbReference type="SUPFAM" id="SSF51197">
    <property type="entry name" value="Clavaminate synthase-like"/>
    <property type="match status" value="1"/>
</dbReference>
<comment type="function">
    <text evidence="3">May play a role in cellular stress response.</text>
</comment>
<dbReference type="InterPro" id="IPR003347">
    <property type="entry name" value="JmjC_dom"/>
</dbReference>
<gene>
    <name evidence="5" type="ORF">CVLEPA_LOCUS11378</name>
</gene>
<comment type="caution">
    <text evidence="5">The sequence shown here is derived from an EMBL/GenBank/DDBJ whole genome shotgun (WGS) entry which is preliminary data.</text>
</comment>
<dbReference type="EMBL" id="CAWYQH010000079">
    <property type="protein sequence ID" value="CAK8681144.1"/>
    <property type="molecule type" value="Genomic_DNA"/>
</dbReference>
<reference evidence="5 6" key="1">
    <citation type="submission" date="2024-02" db="EMBL/GenBank/DDBJ databases">
        <authorList>
            <person name="Daric V."/>
            <person name="Darras S."/>
        </authorList>
    </citation>
    <scope>NUCLEOTIDE SEQUENCE [LARGE SCALE GENOMIC DNA]</scope>
</reference>
<evidence type="ECO:0000259" key="4">
    <source>
        <dbReference type="PROSITE" id="PS51184"/>
    </source>
</evidence>
<keyword evidence="2" id="KW-0963">Cytoplasm</keyword>
<dbReference type="SMART" id="SM00558">
    <property type="entry name" value="JmjC"/>
    <property type="match status" value="1"/>
</dbReference>
<dbReference type="Pfam" id="PF13621">
    <property type="entry name" value="Cupin_8"/>
    <property type="match status" value="1"/>
</dbReference>
<evidence type="ECO:0000313" key="5">
    <source>
        <dbReference type="EMBL" id="CAK8681144.1"/>
    </source>
</evidence>
<dbReference type="PROSITE" id="PS51184">
    <property type="entry name" value="JMJC"/>
    <property type="match status" value="1"/>
</dbReference>
<sequence length="432" mass="50019">MDCNFIDIKTYILNGCIKRPTIFRNFSQIKAWEALKLTPEALSDILNDKKIKFRIGEIKQNYPGVQWEGDCRYVHSTMKEFLAWIKKQNSGLDFKGIDPNECWGYADYIYMRDLFGNITNFDVFDYVPWHTLGFGPNEGLDSTIWIGTKRANTPCHYDTYGFNLVVQVFGSKRWVLFPPSDSEYLYPTRLPYEESSVFSGIDVVKPDVTRYPKYLKCHPYIVDLHPGDMLYVPQHWWHYVENMELSVSINAWFPMENDADNHICEAVTRLLVGSSMGYAENHDIACCNWLNPTETMTSLSENVTLLDRALVQRLNMKAIYKTSPVEENRVDTTQTGCGCDSETSHLQDVNGVILKRYCLKHAAERFQHWKFLDDGDAFHENIDSKRPRLNESNAQSLSSVTFRDFVECLSQPSVVDCVRKELLARVREKHSI</sequence>
<protein>
    <recommendedName>
        <fullName evidence="4">JmjC domain-containing protein</fullName>
    </recommendedName>
</protein>
<evidence type="ECO:0000256" key="3">
    <source>
        <dbReference type="ARBA" id="ARBA00037342"/>
    </source>
</evidence>
<evidence type="ECO:0000313" key="6">
    <source>
        <dbReference type="Proteomes" id="UP001642483"/>
    </source>
</evidence>
<accession>A0ABP0FNC5</accession>
<name>A0ABP0FNC5_CLALP</name>
<dbReference type="PANTHER" id="PTHR12461">
    <property type="entry name" value="HYPOXIA-INDUCIBLE FACTOR 1 ALPHA INHIBITOR-RELATED"/>
    <property type="match status" value="1"/>
</dbReference>
<dbReference type="Gene3D" id="2.60.120.650">
    <property type="entry name" value="Cupin"/>
    <property type="match status" value="1"/>
</dbReference>